<protein>
    <submittedName>
        <fullName evidence="5">Mammalian cell entry protein</fullName>
    </submittedName>
</protein>
<feature type="domain" description="Mce/MlaD" evidence="3">
    <location>
        <begin position="39"/>
        <end position="113"/>
    </location>
</feature>
<dbReference type="OrthoDB" id="5241191at2"/>
<keyword evidence="2" id="KW-0812">Transmembrane</keyword>
<evidence type="ECO:0000256" key="1">
    <source>
        <dbReference type="SAM" id="MobiDB-lite"/>
    </source>
</evidence>
<name>A0A2S2C6T6_9NOCA</name>
<keyword evidence="2" id="KW-1133">Transmembrane helix</keyword>
<feature type="compositionally biased region" description="Low complexity" evidence="1">
    <location>
        <begin position="401"/>
        <end position="410"/>
    </location>
</feature>
<gene>
    <name evidence="5" type="ORF">CBI38_34675</name>
</gene>
<dbReference type="GO" id="GO:0005576">
    <property type="term" value="C:extracellular region"/>
    <property type="evidence" value="ECO:0007669"/>
    <property type="project" value="TreeGrafter"/>
</dbReference>
<dbReference type="PANTHER" id="PTHR33371">
    <property type="entry name" value="INTERMEMBRANE PHOSPHOLIPID TRANSPORT SYSTEM BINDING PROTEIN MLAD-RELATED"/>
    <property type="match status" value="1"/>
</dbReference>
<feature type="domain" description="Mammalian cell entry C-terminal" evidence="4">
    <location>
        <begin position="117"/>
        <end position="302"/>
    </location>
</feature>
<dbReference type="InterPro" id="IPR003399">
    <property type="entry name" value="Mce/MlaD"/>
</dbReference>
<evidence type="ECO:0000259" key="3">
    <source>
        <dbReference type="Pfam" id="PF02470"/>
    </source>
</evidence>
<dbReference type="PRINTS" id="PR01782">
    <property type="entry name" value="MCEVIRFACTOR"/>
</dbReference>
<feature type="transmembrane region" description="Helical" evidence="2">
    <location>
        <begin position="12"/>
        <end position="31"/>
    </location>
</feature>
<accession>A0A2S2C6T6</accession>
<dbReference type="PANTHER" id="PTHR33371:SF18">
    <property type="entry name" value="MCE-FAMILY PROTEIN MCE3C"/>
    <property type="match status" value="1"/>
</dbReference>
<sequence>MRSVDRSKRIRIGLLGIVTTVAVVLIAQSYGKMPFITGGNDYSAYLADTGGLQAGSKVEVAGVTVGSVQDIDIDGDKVIMHFSAKGVELSADTYLAVKTQTVLGTKMVELSPGRGDRMPRGFVIPVEHTTVPYSLTDALGDLTNTATGLDTEQVTNALDVLSHTFEETAPQLGAAMENVSRFSDTVASRDQMVQDLFGNAEKVTSVLSDRSEQINRLLLDGNTLLAALDARRGALDTLLTNVSAVTAQVKGLIADNNTELTPMLEKLNAVTDLLNRRKDDIHAIFQPLALYGTSLGESVSGGPFYKAYVANILPGQFLQPFIDAAFKDQGVDPATLPGIGATWPVDCGNNSPPGTVPPGGTKPLPNPSQCPVSPETVPIPGVSPPPPPAPQPPVPLPLIPGLPAIPGLGG</sequence>
<proteinExistence type="predicted"/>
<dbReference type="NCBIfam" id="TIGR00996">
    <property type="entry name" value="Mtu_fam_mce"/>
    <property type="match status" value="1"/>
</dbReference>
<geneLocation type="plasmid" evidence="6">
    <name>prb98</name>
</geneLocation>
<dbReference type="InterPro" id="IPR005693">
    <property type="entry name" value="Mce"/>
</dbReference>
<evidence type="ECO:0000313" key="5">
    <source>
        <dbReference type="EMBL" id="AWK76524.1"/>
    </source>
</evidence>
<dbReference type="RefSeq" id="WP_109335968.1">
    <property type="nucleotide sequence ID" value="NZ_CP021355.1"/>
</dbReference>
<dbReference type="InterPro" id="IPR024516">
    <property type="entry name" value="Mce_C"/>
</dbReference>
<dbReference type="KEGG" id="roz:CBI38_34675"/>
<keyword evidence="6" id="KW-1185">Reference proteome</keyword>
<organism evidence="5 6">
    <name type="scientific">Rhodococcus oxybenzonivorans</name>
    <dbReference type="NCBI Taxonomy" id="1990687"/>
    <lineage>
        <taxon>Bacteria</taxon>
        <taxon>Bacillati</taxon>
        <taxon>Actinomycetota</taxon>
        <taxon>Actinomycetes</taxon>
        <taxon>Mycobacteriales</taxon>
        <taxon>Nocardiaceae</taxon>
        <taxon>Rhodococcus</taxon>
    </lineage>
</organism>
<evidence type="ECO:0000259" key="4">
    <source>
        <dbReference type="Pfam" id="PF11887"/>
    </source>
</evidence>
<feature type="region of interest" description="Disordered" evidence="1">
    <location>
        <begin position="347"/>
        <end position="410"/>
    </location>
</feature>
<dbReference type="InterPro" id="IPR052336">
    <property type="entry name" value="MlaD_Phospholipid_Transporter"/>
</dbReference>
<dbReference type="EMBL" id="CP021355">
    <property type="protein sequence ID" value="AWK76524.1"/>
    <property type="molecule type" value="Genomic_DNA"/>
</dbReference>
<reference evidence="5 6" key="1">
    <citation type="submission" date="2017-05" db="EMBL/GenBank/DDBJ databases">
        <title>Isolation of Rhodococcus sp. S2-17 biodegrading of BP-3.</title>
        <authorList>
            <person name="Lee Y."/>
            <person name="Kim K.H."/>
            <person name="Chun B.H."/>
            <person name="Jung H.S."/>
            <person name="Jeon C.O."/>
        </authorList>
    </citation>
    <scope>NUCLEOTIDE SEQUENCE [LARGE SCALE GENOMIC DNA]</scope>
    <source>
        <strain evidence="5 6">S2-17</strain>
        <plasmid evidence="6">prb98</plasmid>
    </source>
</reference>
<dbReference type="Pfam" id="PF02470">
    <property type="entry name" value="MlaD"/>
    <property type="match status" value="1"/>
</dbReference>
<feature type="compositionally biased region" description="Pro residues" evidence="1">
    <location>
        <begin position="381"/>
        <end position="400"/>
    </location>
</feature>
<evidence type="ECO:0000313" key="6">
    <source>
        <dbReference type="Proteomes" id="UP000245711"/>
    </source>
</evidence>
<evidence type="ECO:0000256" key="2">
    <source>
        <dbReference type="SAM" id="Phobius"/>
    </source>
</evidence>
<dbReference type="Pfam" id="PF11887">
    <property type="entry name" value="Mce4_CUP1"/>
    <property type="match status" value="1"/>
</dbReference>
<dbReference type="Proteomes" id="UP000245711">
    <property type="component" value="Plasmid pRB98"/>
</dbReference>
<keyword evidence="2" id="KW-0472">Membrane</keyword>
<keyword evidence="5" id="KW-0614">Plasmid</keyword>
<dbReference type="AlphaFoldDB" id="A0A2S2C6T6"/>